<dbReference type="PANTHER" id="PTHR11986">
    <property type="entry name" value="AMINOTRANSFERASE CLASS III"/>
    <property type="match status" value="1"/>
</dbReference>
<evidence type="ECO:0000256" key="5">
    <source>
        <dbReference type="RuleBase" id="RU003560"/>
    </source>
</evidence>
<protein>
    <submittedName>
        <fullName evidence="6">Aspartate aminotransferase family protein</fullName>
    </submittedName>
</protein>
<evidence type="ECO:0000256" key="1">
    <source>
        <dbReference type="ARBA" id="ARBA00001933"/>
    </source>
</evidence>
<dbReference type="GO" id="GO:0008483">
    <property type="term" value="F:transaminase activity"/>
    <property type="evidence" value="ECO:0007669"/>
    <property type="project" value="UniProtKB-KW"/>
</dbReference>
<keyword evidence="4 5" id="KW-0663">Pyridoxal phosphate</keyword>
<dbReference type="GO" id="GO:0042802">
    <property type="term" value="F:identical protein binding"/>
    <property type="evidence" value="ECO:0007669"/>
    <property type="project" value="TreeGrafter"/>
</dbReference>
<name>A0A363NLD7_9SPHI</name>
<dbReference type="PROSITE" id="PS00600">
    <property type="entry name" value="AA_TRANSFER_CLASS_3"/>
    <property type="match status" value="1"/>
</dbReference>
<evidence type="ECO:0000313" key="7">
    <source>
        <dbReference type="Proteomes" id="UP000250831"/>
    </source>
</evidence>
<evidence type="ECO:0000313" key="6">
    <source>
        <dbReference type="EMBL" id="PUV21629.1"/>
    </source>
</evidence>
<reference evidence="6 7" key="1">
    <citation type="submission" date="2018-04" db="EMBL/GenBank/DDBJ databases">
        <title>Sphingobacterium sp. M46 Genome.</title>
        <authorList>
            <person name="Cheng J."/>
            <person name="Li Y."/>
        </authorList>
    </citation>
    <scope>NUCLEOTIDE SEQUENCE [LARGE SCALE GENOMIC DNA]</scope>
    <source>
        <strain evidence="6 7">M46</strain>
    </source>
</reference>
<dbReference type="PANTHER" id="PTHR11986:SF79">
    <property type="entry name" value="ACETYLORNITHINE AMINOTRANSFERASE, MITOCHONDRIAL"/>
    <property type="match status" value="1"/>
</dbReference>
<dbReference type="GO" id="GO:0030170">
    <property type="term" value="F:pyridoxal phosphate binding"/>
    <property type="evidence" value="ECO:0007669"/>
    <property type="project" value="InterPro"/>
</dbReference>
<dbReference type="InterPro" id="IPR005814">
    <property type="entry name" value="Aminotrans_3"/>
</dbReference>
<dbReference type="InterPro" id="IPR050103">
    <property type="entry name" value="Class-III_PLP-dep_AT"/>
</dbReference>
<evidence type="ECO:0000256" key="2">
    <source>
        <dbReference type="ARBA" id="ARBA00022576"/>
    </source>
</evidence>
<dbReference type="InterPro" id="IPR015421">
    <property type="entry name" value="PyrdxlP-dep_Trfase_major"/>
</dbReference>
<accession>A0A363NLD7</accession>
<keyword evidence="7" id="KW-1185">Reference proteome</keyword>
<dbReference type="EMBL" id="QCXX01000009">
    <property type="protein sequence ID" value="PUV21629.1"/>
    <property type="molecule type" value="Genomic_DNA"/>
</dbReference>
<dbReference type="InterPro" id="IPR049704">
    <property type="entry name" value="Aminotrans_3_PPA_site"/>
</dbReference>
<dbReference type="Pfam" id="PF00202">
    <property type="entry name" value="Aminotran_3"/>
    <property type="match status" value="1"/>
</dbReference>
<dbReference type="Gene3D" id="3.40.640.10">
    <property type="entry name" value="Type I PLP-dependent aspartate aminotransferase-like (Major domain)"/>
    <property type="match status" value="1"/>
</dbReference>
<sequence length="388" mass="42493">MKPFSVFEKLAIQIDRAAGCFVYDQSGQAYLDMYGGHAVIAVGHTHPHIVESTLRQLNKIGFYSNTIYNDLQNKLADQLGLISGYVDYGVFFSNSGAEANENALKLSSFVTGRKKVLSLSNAFHGRTSGAVSATDIINIRAAVNDNRHYFFSPFNDPSSLRKQLETEEYCALIIEPIQGVGGIHVASAAFLQEIRQICTATGTMLILDEIQSGYGRTGKFFAHQHAGIKGDLITVAKGIANGLPMAATLISPDITPVMGQLGTTFGGNHLACAAAIAVLEVIRDEKLMDNAAKIGTFLMEELQGMTGIAEVRGRGLMIGVEFDTDIRQLRHELLFGEKIFTGYAGAYTLRLLPPLCFTKEHAQIFLRSLKTLLLKNDHYSQNRSYQMQ</sequence>
<dbReference type="Gene3D" id="3.90.1150.10">
    <property type="entry name" value="Aspartate Aminotransferase, domain 1"/>
    <property type="match status" value="1"/>
</dbReference>
<dbReference type="SUPFAM" id="SSF53383">
    <property type="entry name" value="PLP-dependent transferases"/>
    <property type="match status" value="1"/>
</dbReference>
<dbReference type="Proteomes" id="UP000250831">
    <property type="component" value="Unassembled WGS sequence"/>
</dbReference>
<organism evidence="6 7">
    <name type="scientific">Sphingobacterium athyrii</name>
    <dbReference type="NCBI Taxonomy" id="2152717"/>
    <lineage>
        <taxon>Bacteria</taxon>
        <taxon>Pseudomonadati</taxon>
        <taxon>Bacteroidota</taxon>
        <taxon>Sphingobacteriia</taxon>
        <taxon>Sphingobacteriales</taxon>
        <taxon>Sphingobacteriaceae</taxon>
        <taxon>Sphingobacterium</taxon>
    </lineage>
</organism>
<dbReference type="InterPro" id="IPR015422">
    <property type="entry name" value="PyrdxlP-dep_Trfase_small"/>
</dbReference>
<dbReference type="RefSeq" id="WP_108636454.1">
    <property type="nucleotide sequence ID" value="NZ_QCXX01000009.1"/>
</dbReference>
<dbReference type="InterPro" id="IPR015424">
    <property type="entry name" value="PyrdxlP-dep_Trfase"/>
</dbReference>
<evidence type="ECO:0000256" key="3">
    <source>
        <dbReference type="ARBA" id="ARBA00022679"/>
    </source>
</evidence>
<evidence type="ECO:0000256" key="4">
    <source>
        <dbReference type="ARBA" id="ARBA00022898"/>
    </source>
</evidence>
<dbReference type="FunFam" id="3.40.640.10:FF:000004">
    <property type="entry name" value="Acetylornithine aminotransferase"/>
    <property type="match status" value="1"/>
</dbReference>
<dbReference type="PIRSF" id="PIRSF000521">
    <property type="entry name" value="Transaminase_4ab_Lys_Orn"/>
    <property type="match status" value="1"/>
</dbReference>
<keyword evidence="2 6" id="KW-0032">Aminotransferase</keyword>
<gene>
    <name evidence="6" type="ORF">DCO56_25110</name>
</gene>
<dbReference type="CDD" id="cd00610">
    <property type="entry name" value="OAT_like"/>
    <property type="match status" value="1"/>
</dbReference>
<dbReference type="OrthoDB" id="9801052at2"/>
<comment type="caution">
    <text evidence="6">The sequence shown here is derived from an EMBL/GenBank/DDBJ whole genome shotgun (WGS) entry which is preliminary data.</text>
</comment>
<proteinExistence type="inferred from homology"/>
<comment type="cofactor">
    <cofactor evidence="1">
        <name>pyridoxal 5'-phosphate</name>
        <dbReference type="ChEBI" id="CHEBI:597326"/>
    </cofactor>
</comment>
<dbReference type="AlphaFoldDB" id="A0A363NLD7"/>
<comment type="similarity">
    <text evidence="5">Belongs to the class-III pyridoxal-phosphate-dependent aminotransferase family.</text>
</comment>
<keyword evidence="3 6" id="KW-0808">Transferase</keyword>